<dbReference type="Pfam" id="PF15931">
    <property type="entry name" value="DUF4747"/>
    <property type="match status" value="1"/>
</dbReference>
<dbReference type="KEGG" id="avt:NCTC3438_00103"/>
<sequence>MLREIHNFELYRYQIIPIERKQLDLFNISEKSIDELLENKNAYFIEAFNNLCSNSYLDEIEGLKKILFKKIYPKTELDKSDVYIYLMARPKSITMETNEFTTQELENWPKVYVIVLNQPDEQIIAIEKRTTAFPKTQNAISKLSERLNKILEINNLSVHINPIYDKKVFWEFIQGKSIKKLEFNLITPNMSNISKTLNDDLKNLAKTSNTARTDLRLNAAENTSLIIDKDNQLINDLVEYSRQGGGSIRVQCKGARRLTDLNTKISFFSCDYMEVIGPPENIKKTILSIIEGENNGDI</sequence>
<dbReference type="OrthoDB" id="6945224at2"/>
<evidence type="ECO:0000313" key="1">
    <source>
        <dbReference type="EMBL" id="VEB21806.1"/>
    </source>
</evidence>
<reference evidence="1 2" key="1">
    <citation type="submission" date="2018-12" db="EMBL/GenBank/DDBJ databases">
        <authorList>
            <consortium name="Pathogen Informatics"/>
        </authorList>
    </citation>
    <scope>NUCLEOTIDE SEQUENCE [LARGE SCALE GENOMIC DNA]</scope>
    <source>
        <strain evidence="1 2">NCTC3438</strain>
    </source>
</reference>
<proteinExistence type="predicted"/>
<accession>A0A3S4IAR7</accession>
<keyword evidence="2" id="KW-1185">Reference proteome</keyword>
<protein>
    <submittedName>
        <fullName evidence="1">Uncharacterized protein</fullName>
    </submittedName>
</protein>
<organism evidence="1 2">
    <name type="scientific">Avibacterium volantium</name>
    <name type="common">Pasteurella volantium</name>
    <dbReference type="NCBI Taxonomy" id="762"/>
    <lineage>
        <taxon>Bacteria</taxon>
        <taxon>Pseudomonadati</taxon>
        <taxon>Pseudomonadota</taxon>
        <taxon>Gammaproteobacteria</taxon>
        <taxon>Pasteurellales</taxon>
        <taxon>Pasteurellaceae</taxon>
        <taxon>Avibacterium</taxon>
    </lineage>
</organism>
<dbReference type="Proteomes" id="UP000268198">
    <property type="component" value="Chromosome"/>
</dbReference>
<dbReference type="AlphaFoldDB" id="A0A3S4IAR7"/>
<dbReference type="EMBL" id="LR134167">
    <property type="protein sequence ID" value="VEB21806.1"/>
    <property type="molecule type" value="Genomic_DNA"/>
</dbReference>
<evidence type="ECO:0000313" key="2">
    <source>
        <dbReference type="Proteomes" id="UP000268198"/>
    </source>
</evidence>
<dbReference type="RefSeq" id="WP_126370684.1">
    <property type="nucleotide sequence ID" value="NZ_LR134167.1"/>
</dbReference>
<gene>
    <name evidence="1" type="ORF">NCTC3438_00103</name>
</gene>
<dbReference type="InterPro" id="IPR031832">
    <property type="entry name" value="DUF4747"/>
</dbReference>
<name>A0A3S4IAR7_AVIVO</name>